<accession>A0AAU9UNJ3</accession>
<protein>
    <submittedName>
        <fullName evidence="1">Uncharacterized protein</fullName>
    </submittedName>
</protein>
<proteinExistence type="predicted"/>
<comment type="caution">
    <text evidence="1">The sequence shown here is derived from an EMBL/GenBank/DDBJ whole genome shotgun (WGS) entry which is preliminary data.</text>
</comment>
<name>A0AAU9UNJ3_EUPED</name>
<gene>
    <name evidence="1" type="ORF">EEDITHA_LOCUS14624</name>
</gene>
<dbReference type="Proteomes" id="UP001153954">
    <property type="component" value="Unassembled WGS sequence"/>
</dbReference>
<evidence type="ECO:0000313" key="1">
    <source>
        <dbReference type="EMBL" id="CAH2099677.1"/>
    </source>
</evidence>
<reference evidence="1" key="1">
    <citation type="submission" date="2022-03" db="EMBL/GenBank/DDBJ databases">
        <authorList>
            <person name="Tunstrom K."/>
        </authorList>
    </citation>
    <scope>NUCLEOTIDE SEQUENCE</scope>
</reference>
<keyword evidence="2" id="KW-1185">Reference proteome</keyword>
<organism evidence="1 2">
    <name type="scientific">Euphydryas editha</name>
    <name type="common">Edith's checkerspot</name>
    <dbReference type="NCBI Taxonomy" id="104508"/>
    <lineage>
        <taxon>Eukaryota</taxon>
        <taxon>Metazoa</taxon>
        <taxon>Ecdysozoa</taxon>
        <taxon>Arthropoda</taxon>
        <taxon>Hexapoda</taxon>
        <taxon>Insecta</taxon>
        <taxon>Pterygota</taxon>
        <taxon>Neoptera</taxon>
        <taxon>Endopterygota</taxon>
        <taxon>Lepidoptera</taxon>
        <taxon>Glossata</taxon>
        <taxon>Ditrysia</taxon>
        <taxon>Papilionoidea</taxon>
        <taxon>Nymphalidae</taxon>
        <taxon>Nymphalinae</taxon>
        <taxon>Euphydryas</taxon>
    </lineage>
</organism>
<dbReference type="AlphaFoldDB" id="A0AAU9UNJ3"/>
<dbReference type="EMBL" id="CAKOGL010000022">
    <property type="protein sequence ID" value="CAH2099677.1"/>
    <property type="molecule type" value="Genomic_DNA"/>
</dbReference>
<evidence type="ECO:0000313" key="2">
    <source>
        <dbReference type="Proteomes" id="UP001153954"/>
    </source>
</evidence>
<sequence length="68" mass="7806">MKVNVFGRILFFDTVSYVFYNIHYATARTGQERLKAPLPPSVWSQPFEGVEKDINMSSSLLHEIISTK</sequence>